<keyword evidence="5 10" id="KW-0460">Magnesium</keyword>
<dbReference type="GO" id="GO:0009229">
    <property type="term" value="P:thiamine diphosphate biosynthetic process"/>
    <property type="evidence" value="ECO:0007669"/>
    <property type="project" value="UniProtKB-UniRule"/>
</dbReference>
<comment type="cofactor">
    <cofactor evidence="10">
        <name>Mg(2+)</name>
        <dbReference type="ChEBI" id="CHEBI:18420"/>
    </cofactor>
    <text evidence="10">Binds 1 Mg(2+) ion per subunit.</text>
</comment>
<comment type="catalytic activity">
    <reaction evidence="9 10">
        <text>2-[(2R,5Z)-2-carboxy-4-methylthiazol-5(2H)-ylidene]ethyl phosphate + 4-amino-2-methyl-5-(diphosphooxymethyl)pyrimidine + 2 H(+) = thiamine phosphate + CO2 + diphosphate</text>
        <dbReference type="Rhea" id="RHEA:47844"/>
        <dbReference type="ChEBI" id="CHEBI:15378"/>
        <dbReference type="ChEBI" id="CHEBI:16526"/>
        <dbReference type="ChEBI" id="CHEBI:33019"/>
        <dbReference type="ChEBI" id="CHEBI:37575"/>
        <dbReference type="ChEBI" id="CHEBI:57841"/>
        <dbReference type="ChEBI" id="CHEBI:62899"/>
        <dbReference type="EC" id="2.5.1.3"/>
    </reaction>
</comment>
<dbReference type="CDD" id="cd00564">
    <property type="entry name" value="TMP_TenI"/>
    <property type="match status" value="1"/>
</dbReference>
<feature type="binding site" evidence="10">
    <location>
        <position position="90"/>
    </location>
    <ligand>
        <name>4-amino-2-methyl-5-(diphosphooxymethyl)pyrimidine</name>
        <dbReference type="ChEBI" id="CHEBI:57841"/>
    </ligand>
</feature>
<keyword evidence="4 10" id="KW-0479">Metal-binding</keyword>
<feature type="binding site" evidence="10">
    <location>
        <position position="115"/>
    </location>
    <ligand>
        <name>Mg(2+)</name>
        <dbReference type="ChEBI" id="CHEBI:18420"/>
    </ligand>
</feature>
<keyword evidence="6 10" id="KW-0784">Thiamine biosynthesis</keyword>
<dbReference type="AlphaFoldDB" id="A0A7H2BFF2"/>
<dbReference type="InterPro" id="IPR013785">
    <property type="entry name" value="Aldolase_TIM"/>
</dbReference>
<dbReference type="Proteomes" id="UP000516404">
    <property type="component" value="Chromosome"/>
</dbReference>
<feature type="binding site" evidence="10">
    <location>
        <position position="91"/>
    </location>
    <ligand>
        <name>Mg(2+)</name>
        <dbReference type="ChEBI" id="CHEBI:18420"/>
    </ligand>
</feature>
<dbReference type="EC" id="2.5.1.3" evidence="10"/>
<feature type="binding site" evidence="10">
    <location>
        <position position="193"/>
    </location>
    <ligand>
        <name>2-[(2R,5Z)-2-carboxy-4-methylthiazol-5(2H)-ylidene]ethyl phosphate</name>
        <dbReference type="ChEBI" id="CHEBI:62899"/>
    </ligand>
</feature>
<feature type="binding site" evidence="10">
    <location>
        <position position="134"/>
    </location>
    <ligand>
        <name>4-amino-2-methyl-5-(diphosphooxymethyl)pyrimidine</name>
        <dbReference type="ChEBI" id="CHEBI:57841"/>
    </ligand>
</feature>
<feature type="domain" description="Thiamine phosphate synthase/TenI" evidence="11">
    <location>
        <begin position="43"/>
        <end position="215"/>
    </location>
</feature>
<feature type="binding site" evidence="10">
    <location>
        <position position="165"/>
    </location>
    <ligand>
        <name>4-amino-2-methyl-5-(diphosphooxymethyl)pyrimidine</name>
        <dbReference type="ChEBI" id="CHEBI:57841"/>
    </ligand>
</feature>
<evidence type="ECO:0000256" key="2">
    <source>
        <dbReference type="ARBA" id="ARBA00005165"/>
    </source>
</evidence>
<proteinExistence type="inferred from homology"/>
<keyword evidence="13" id="KW-1185">Reference proteome</keyword>
<comment type="catalytic activity">
    <reaction evidence="8 10">
        <text>2-(2-carboxy-4-methylthiazol-5-yl)ethyl phosphate + 4-amino-2-methyl-5-(diphosphooxymethyl)pyrimidine + 2 H(+) = thiamine phosphate + CO2 + diphosphate</text>
        <dbReference type="Rhea" id="RHEA:47848"/>
        <dbReference type="ChEBI" id="CHEBI:15378"/>
        <dbReference type="ChEBI" id="CHEBI:16526"/>
        <dbReference type="ChEBI" id="CHEBI:33019"/>
        <dbReference type="ChEBI" id="CHEBI:37575"/>
        <dbReference type="ChEBI" id="CHEBI:57841"/>
        <dbReference type="ChEBI" id="CHEBI:62890"/>
        <dbReference type="EC" id="2.5.1.3"/>
    </reaction>
</comment>
<protein>
    <recommendedName>
        <fullName evidence="10">Thiamine-phosphate synthase</fullName>
        <shortName evidence="10">TP synthase</shortName>
        <shortName evidence="10">TPS</shortName>
        <ecNumber evidence="10">2.5.1.3</ecNumber>
    </recommendedName>
    <alternativeName>
        <fullName evidence="10">Thiamine-phosphate pyrophosphorylase</fullName>
        <shortName evidence="10">TMP pyrophosphorylase</shortName>
        <shortName evidence="10">TMP-PPase</shortName>
    </alternativeName>
</protein>
<dbReference type="UniPathway" id="UPA00060">
    <property type="reaction ID" value="UER00141"/>
</dbReference>
<gene>
    <name evidence="10" type="primary">thiE</name>
    <name evidence="12" type="ORF">IDM49_03770</name>
</gene>
<dbReference type="Pfam" id="PF02581">
    <property type="entry name" value="TMP-TENI"/>
    <property type="match status" value="1"/>
</dbReference>
<dbReference type="InterPro" id="IPR034291">
    <property type="entry name" value="TMP_synthase"/>
</dbReference>
<evidence type="ECO:0000256" key="3">
    <source>
        <dbReference type="ARBA" id="ARBA00022679"/>
    </source>
</evidence>
<keyword evidence="3 10" id="KW-0808">Transferase</keyword>
<evidence type="ECO:0000256" key="10">
    <source>
        <dbReference type="HAMAP-Rule" id="MF_00097"/>
    </source>
</evidence>
<dbReference type="GeneID" id="96623344"/>
<evidence type="ECO:0000256" key="8">
    <source>
        <dbReference type="ARBA" id="ARBA00047851"/>
    </source>
</evidence>
<comment type="function">
    <text evidence="1 10">Condenses 4-methyl-5-(beta-hydroxyethyl)thiazole monophosphate (THZ-P) and 2-methyl-4-amino-5-hydroxymethyl pyrimidine pyrophosphate (HMP-PP) to form thiamine monophosphate (TMP).</text>
</comment>
<dbReference type="Gene3D" id="3.20.20.70">
    <property type="entry name" value="Aldolase class I"/>
    <property type="match status" value="1"/>
</dbReference>
<dbReference type="HAMAP" id="MF_00097">
    <property type="entry name" value="TMP_synthase"/>
    <property type="match status" value="1"/>
</dbReference>
<evidence type="ECO:0000259" key="11">
    <source>
        <dbReference type="Pfam" id="PF02581"/>
    </source>
</evidence>
<comment type="pathway">
    <text evidence="2 10">Cofactor biosynthesis; thiamine diphosphate biosynthesis; thiamine phosphate from 4-amino-2-methyl-5-diphosphomethylpyrimidine and 4-methyl-5-(2-phosphoethyl)-thiazole: step 1/1.</text>
</comment>
<evidence type="ECO:0000256" key="5">
    <source>
        <dbReference type="ARBA" id="ARBA00022842"/>
    </source>
</evidence>
<accession>A0A7H2BFF2</accession>
<reference evidence="12 13" key="1">
    <citation type="submission" date="2020-09" db="EMBL/GenBank/DDBJ databases">
        <title>Investigation of environmental microbes.</title>
        <authorList>
            <person name="Ou Y."/>
            <person name="Kang Q."/>
        </authorList>
    </citation>
    <scope>NUCLEOTIDE SEQUENCE [LARGE SCALE GENOMIC DNA]</scope>
    <source>
        <strain evidence="12 13">KJZ-14</strain>
    </source>
</reference>
<sequence>MQQNSPRPGIYLVTDPPLSLATHAPERHFRSEAERHSAAIDLTTQLVETVVAAGVSTVQLRWKNVEARYFYDLSLAVSDVTAGTADLIINDRVDVYLAAREAGAQLAGVHIGQTDLHPSSVRKLIGQDAQIGWSVSQPAEIVEANRLADVIDSAGVGVLRATATKTDAPPPLGFDGIARLADELKVPTTAIGGIKTADIAHLAPSVHNIAVVSALVASPAPGQEAREMVRLFNHARQPGETFTANAQGA</sequence>
<evidence type="ECO:0000256" key="7">
    <source>
        <dbReference type="ARBA" id="ARBA00047334"/>
    </source>
</evidence>
<dbReference type="GO" id="GO:0005737">
    <property type="term" value="C:cytoplasm"/>
    <property type="evidence" value="ECO:0007669"/>
    <property type="project" value="TreeGrafter"/>
</dbReference>
<comment type="similarity">
    <text evidence="10">Belongs to the thiamine-phosphate synthase family.</text>
</comment>
<comment type="catalytic activity">
    <reaction evidence="7 10">
        <text>4-methyl-5-(2-phosphooxyethyl)-thiazole + 4-amino-2-methyl-5-(diphosphooxymethyl)pyrimidine + H(+) = thiamine phosphate + diphosphate</text>
        <dbReference type="Rhea" id="RHEA:22328"/>
        <dbReference type="ChEBI" id="CHEBI:15378"/>
        <dbReference type="ChEBI" id="CHEBI:33019"/>
        <dbReference type="ChEBI" id="CHEBI:37575"/>
        <dbReference type="ChEBI" id="CHEBI:57841"/>
        <dbReference type="ChEBI" id="CHEBI:58296"/>
        <dbReference type="EC" id="2.5.1.3"/>
    </reaction>
</comment>
<dbReference type="EMBL" id="CP061539">
    <property type="protein sequence ID" value="QNV38398.1"/>
    <property type="molecule type" value="Genomic_DNA"/>
</dbReference>
<feature type="binding site" evidence="10">
    <location>
        <begin position="162"/>
        <end position="164"/>
    </location>
    <ligand>
        <name>2-[(2R,5Z)-2-carboxy-4-methylthiazol-5(2H)-ylidene]ethyl phosphate</name>
        <dbReference type="ChEBI" id="CHEBI:62899"/>
    </ligand>
</feature>
<name>A0A7H2BFF2_9MICC</name>
<dbReference type="PANTHER" id="PTHR20857">
    <property type="entry name" value="THIAMINE-PHOSPHATE PYROPHOSPHORYLASE"/>
    <property type="match status" value="1"/>
</dbReference>
<evidence type="ECO:0000256" key="6">
    <source>
        <dbReference type="ARBA" id="ARBA00022977"/>
    </source>
</evidence>
<feature type="binding site" evidence="10">
    <location>
        <begin position="59"/>
        <end position="63"/>
    </location>
    <ligand>
        <name>4-amino-2-methyl-5-(diphosphooxymethyl)pyrimidine</name>
        <dbReference type="ChEBI" id="CHEBI:57841"/>
    </ligand>
</feature>
<dbReference type="InterPro" id="IPR036206">
    <property type="entry name" value="ThiamineP_synth_sf"/>
</dbReference>
<evidence type="ECO:0000313" key="13">
    <source>
        <dbReference type="Proteomes" id="UP000516404"/>
    </source>
</evidence>
<evidence type="ECO:0000256" key="1">
    <source>
        <dbReference type="ARBA" id="ARBA00003814"/>
    </source>
</evidence>
<evidence type="ECO:0000313" key="12">
    <source>
        <dbReference type="EMBL" id="QNV38398.1"/>
    </source>
</evidence>
<dbReference type="GO" id="GO:0000287">
    <property type="term" value="F:magnesium ion binding"/>
    <property type="evidence" value="ECO:0007669"/>
    <property type="project" value="UniProtKB-UniRule"/>
</dbReference>
<evidence type="ECO:0000256" key="4">
    <source>
        <dbReference type="ARBA" id="ARBA00022723"/>
    </source>
</evidence>
<organism evidence="12 13">
    <name type="scientific">Rothia terrae</name>
    <dbReference type="NCBI Taxonomy" id="396015"/>
    <lineage>
        <taxon>Bacteria</taxon>
        <taxon>Bacillati</taxon>
        <taxon>Actinomycetota</taxon>
        <taxon>Actinomycetes</taxon>
        <taxon>Micrococcales</taxon>
        <taxon>Micrococcaceae</taxon>
        <taxon>Rothia</taxon>
    </lineage>
</organism>
<feature type="binding site" evidence="10">
    <location>
        <begin position="212"/>
        <end position="213"/>
    </location>
    <ligand>
        <name>2-[(2R,5Z)-2-carboxy-4-methylthiazol-5(2H)-ylidene]ethyl phosphate</name>
        <dbReference type="ChEBI" id="CHEBI:62899"/>
    </ligand>
</feature>
<dbReference type="SUPFAM" id="SSF51391">
    <property type="entry name" value="Thiamin phosphate synthase"/>
    <property type="match status" value="1"/>
</dbReference>
<dbReference type="GO" id="GO:0004789">
    <property type="term" value="F:thiamine-phosphate diphosphorylase activity"/>
    <property type="evidence" value="ECO:0007669"/>
    <property type="project" value="UniProtKB-UniRule"/>
</dbReference>
<dbReference type="KEGG" id="rter:IDM49_03770"/>
<dbReference type="GO" id="GO:0009228">
    <property type="term" value="P:thiamine biosynthetic process"/>
    <property type="evidence" value="ECO:0007669"/>
    <property type="project" value="UniProtKB-KW"/>
</dbReference>
<dbReference type="InterPro" id="IPR022998">
    <property type="entry name" value="ThiamineP_synth_TenI"/>
</dbReference>
<evidence type="ECO:0000256" key="9">
    <source>
        <dbReference type="ARBA" id="ARBA00047883"/>
    </source>
</evidence>
<dbReference type="PANTHER" id="PTHR20857:SF23">
    <property type="entry name" value="THIAMINE BIOSYNTHETIC BIFUNCTIONAL ENZYME"/>
    <property type="match status" value="1"/>
</dbReference>
<dbReference type="RefSeq" id="WP_190725069.1">
    <property type="nucleotide sequence ID" value="NZ_CP061539.1"/>
</dbReference>